<reference evidence="3" key="1">
    <citation type="submission" date="2015-01" db="EMBL/GenBank/DDBJ databases">
        <authorList>
            <person name="Aksoy S."/>
            <person name="Warren W."/>
            <person name="Wilson R.K."/>
        </authorList>
    </citation>
    <scope>NUCLEOTIDE SEQUENCE [LARGE SCALE GENOMIC DNA]</scope>
    <source>
        <strain evidence="3">IAEA</strain>
    </source>
</reference>
<reference evidence="2" key="2">
    <citation type="submission" date="2020-05" db="UniProtKB">
        <authorList>
            <consortium name="EnsemblMetazoa"/>
        </authorList>
    </citation>
    <scope>IDENTIFICATION</scope>
    <source>
        <strain evidence="2">IAEA</strain>
    </source>
</reference>
<keyword evidence="3" id="KW-1185">Reference proteome</keyword>
<evidence type="ECO:0000256" key="1">
    <source>
        <dbReference type="SAM" id="Phobius"/>
    </source>
</evidence>
<proteinExistence type="predicted"/>
<evidence type="ECO:0000313" key="2">
    <source>
        <dbReference type="EnsemblMetazoa" id="GPPI019249-PA"/>
    </source>
</evidence>
<dbReference type="EMBL" id="JXJN01008614">
    <property type="status" value="NOT_ANNOTATED_CDS"/>
    <property type="molecule type" value="Genomic_DNA"/>
</dbReference>
<organism evidence="2 3">
    <name type="scientific">Glossina palpalis gambiensis</name>
    <dbReference type="NCBI Taxonomy" id="67801"/>
    <lineage>
        <taxon>Eukaryota</taxon>
        <taxon>Metazoa</taxon>
        <taxon>Ecdysozoa</taxon>
        <taxon>Arthropoda</taxon>
        <taxon>Hexapoda</taxon>
        <taxon>Insecta</taxon>
        <taxon>Pterygota</taxon>
        <taxon>Neoptera</taxon>
        <taxon>Endopterygota</taxon>
        <taxon>Diptera</taxon>
        <taxon>Brachycera</taxon>
        <taxon>Muscomorpha</taxon>
        <taxon>Hippoboscoidea</taxon>
        <taxon>Glossinidae</taxon>
        <taxon>Glossina</taxon>
    </lineage>
</organism>
<feature type="transmembrane region" description="Helical" evidence="1">
    <location>
        <begin position="70"/>
        <end position="92"/>
    </location>
</feature>
<accession>A0A1B0B555</accession>
<sequence>MSAYTSLGKLSELSNQDFFNHSSTATFNYSMLFNHYGTQLTELSTIQHKLEVIQATTIQHPDSSNHNFKIAYSALAISAAAIIILSCSMICLKKAVIAHITAAPNHDIPQYDATPAPAPRASPCPNFMVHV</sequence>
<dbReference type="EnsemblMetazoa" id="GPPI019249-RA">
    <property type="protein sequence ID" value="GPPI019249-PA"/>
    <property type="gene ID" value="GPPI019249"/>
</dbReference>
<protein>
    <submittedName>
        <fullName evidence="2">Uncharacterized protein</fullName>
    </submittedName>
</protein>
<dbReference type="VEuPathDB" id="VectorBase:GPPI019249"/>
<dbReference type="Proteomes" id="UP000092460">
    <property type="component" value="Unassembled WGS sequence"/>
</dbReference>
<name>A0A1B0B555_9MUSC</name>
<keyword evidence="1" id="KW-1133">Transmembrane helix</keyword>
<evidence type="ECO:0000313" key="3">
    <source>
        <dbReference type="Proteomes" id="UP000092460"/>
    </source>
</evidence>
<keyword evidence="1" id="KW-0812">Transmembrane</keyword>
<keyword evidence="1" id="KW-0472">Membrane</keyword>
<dbReference type="AlphaFoldDB" id="A0A1B0B555"/>